<dbReference type="SUPFAM" id="SSF54001">
    <property type="entry name" value="Cysteine proteinases"/>
    <property type="match status" value="1"/>
</dbReference>
<accession>A0ABR6ZIH0</accession>
<evidence type="ECO:0000313" key="2">
    <source>
        <dbReference type="Proteomes" id="UP000646911"/>
    </source>
</evidence>
<name>A0ABR6ZIH0_9BURK</name>
<reference evidence="1 2" key="1">
    <citation type="submission" date="2020-08" db="EMBL/GenBank/DDBJ databases">
        <title>Novel species isolated from subtropical streams in China.</title>
        <authorList>
            <person name="Lu H."/>
        </authorList>
    </citation>
    <scope>NUCLEOTIDE SEQUENCE [LARGE SCALE GENOMIC DNA]</scope>
    <source>
        <strain evidence="1 2">NL8W</strain>
    </source>
</reference>
<gene>
    <name evidence="1" type="ORF">H8L47_27925</name>
</gene>
<protein>
    <submittedName>
        <fullName evidence="1">DUF2026 family protein</fullName>
    </submittedName>
</protein>
<proteinExistence type="predicted"/>
<dbReference type="InterPro" id="IPR023107">
    <property type="entry name" value="Atu2299-like_dom_sf"/>
</dbReference>
<organism evidence="1 2">
    <name type="scientific">Undibacterium umbellatum</name>
    <dbReference type="NCBI Taxonomy" id="2762300"/>
    <lineage>
        <taxon>Bacteria</taxon>
        <taxon>Pseudomonadati</taxon>
        <taxon>Pseudomonadota</taxon>
        <taxon>Betaproteobacteria</taxon>
        <taxon>Burkholderiales</taxon>
        <taxon>Oxalobacteraceae</taxon>
        <taxon>Undibacterium</taxon>
    </lineage>
</organism>
<dbReference type="RefSeq" id="WP_186957108.1">
    <property type="nucleotide sequence ID" value="NZ_JACOFX010000032.1"/>
</dbReference>
<dbReference type="Proteomes" id="UP000646911">
    <property type="component" value="Unassembled WGS sequence"/>
</dbReference>
<dbReference type="InterPro" id="IPR018599">
    <property type="entry name" value="DUF2026"/>
</dbReference>
<sequence length="215" mass="24189">MKTRPKFPLTLPEYERIFRVIHAVLLSEGADISKACVFFSIAGAYILDRDYGFKSAMPIAGVAGYNLRIKSNQSLVLGTVESGIFASSDENFHCWIELDDWIIDFTAPLFNSMVDRIRANEIIQPKMFQKENSKTVKVLGDLNVAGAYFHWPSPSLTNLILKNFSQLQGNSDLVKICADWHKKPPRKMPDFINVSNQFGELNKVTLSKLSLAGAW</sequence>
<dbReference type="EMBL" id="JACOFX010000032">
    <property type="protein sequence ID" value="MBC3911396.1"/>
    <property type="molecule type" value="Genomic_DNA"/>
</dbReference>
<dbReference type="InterPro" id="IPR038765">
    <property type="entry name" value="Papain-like_cys_pep_sf"/>
</dbReference>
<dbReference type="Pfam" id="PF09641">
    <property type="entry name" value="DUF2026"/>
    <property type="match status" value="1"/>
</dbReference>
<keyword evidence="2" id="KW-1185">Reference proteome</keyword>
<evidence type="ECO:0000313" key="1">
    <source>
        <dbReference type="EMBL" id="MBC3911396.1"/>
    </source>
</evidence>
<comment type="caution">
    <text evidence="1">The sequence shown here is derived from an EMBL/GenBank/DDBJ whole genome shotgun (WGS) entry which is preliminary data.</text>
</comment>
<dbReference type="Gene3D" id="3.10.550.10">
    <property type="entry name" value="Hypothetical protein Atu2299"/>
    <property type="match status" value="1"/>
</dbReference>